<reference evidence="1" key="1">
    <citation type="submission" date="2014-11" db="EMBL/GenBank/DDBJ databases">
        <authorList>
            <person name="Amaro Gonzalez C."/>
        </authorList>
    </citation>
    <scope>NUCLEOTIDE SEQUENCE</scope>
</reference>
<name>A0A0E9W283_ANGAN</name>
<protein>
    <submittedName>
        <fullName evidence="1">Uncharacterized protein</fullName>
    </submittedName>
</protein>
<reference evidence="1" key="2">
    <citation type="journal article" date="2015" name="Fish Shellfish Immunol.">
        <title>Early steps in the European eel (Anguilla anguilla)-Vibrio vulnificus interaction in the gills: Role of the RtxA13 toxin.</title>
        <authorList>
            <person name="Callol A."/>
            <person name="Pajuelo D."/>
            <person name="Ebbesson L."/>
            <person name="Teles M."/>
            <person name="MacKenzie S."/>
            <person name="Amaro C."/>
        </authorList>
    </citation>
    <scope>NUCLEOTIDE SEQUENCE</scope>
</reference>
<dbReference type="AlphaFoldDB" id="A0A0E9W283"/>
<dbReference type="EMBL" id="GBXM01024994">
    <property type="protein sequence ID" value="JAH83583.1"/>
    <property type="molecule type" value="Transcribed_RNA"/>
</dbReference>
<accession>A0A0E9W283</accession>
<proteinExistence type="predicted"/>
<organism evidence="1">
    <name type="scientific">Anguilla anguilla</name>
    <name type="common">European freshwater eel</name>
    <name type="synonym">Muraena anguilla</name>
    <dbReference type="NCBI Taxonomy" id="7936"/>
    <lineage>
        <taxon>Eukaryota</taxon>
        <taxon>Metazoa</taxon>
        <taxon>Chordata</taxon>
        <taxon>Craniata</taxon>
        <taxon>Vertebrata</taxon>
        <taxon>Euteleostomi</taxon>
        <taxon>Actinopterygii</taxon>
        <taxon>Neopterygii</taxon>
        <taxon>Teleostei</taxon>
        <taxon>Anguilliformes</taxon>
        <taxon>Anguillidae</taxon>
        <taxon>Anguilla</taxon>
    </lineage>
</organism>
<sequence length="21" mass="2448">MPKIWLDGLLFTENCLVDVKL</sequence>
<evidence type="ECO:0000313" key="1">
    <source>
        <dbReference type="EMBL" id="JAH83583.1"/>
    </source>
</evidence>